<keyword evidence="1" id="KW-0547">Nucleotide-binding</keyword>
<dbReference type="PIRSF" id="PIRSF016817">
    <property type="entry name" value="UCP016817_carboligase"/>
    <property type="match status" value="1"/>
</dbReference>
<dbReference type="InterPro" id="IPR003806">
    <property type="entry name" value="ATP-grasp_PylC-type"/>
</dbReference>
<dbReference type="GO" id="GO:0046872">
    <property type="term" value="F:metal ion binding"/>
    <property type="evidence" value="ECO:0007669"/>
    <property type="project" value="InterPro"/>
</dbReference>
<name>A0AAC9K8U6_9PROT</name>
<dbReference type="GO" id="GO:0005524">
    <property type="term" value="F:ATP binding"/>
    <property type="evidence" value="ECO:0007669"/>
    <property type="project" value="UniProtKB-UniRule"/>
</dbReference>
<dbReference type="InterPro" id="IPR011761">
    <property type="entry name" value="ATP-grasp"/>
</dbReference>
<sequence length="386" mass="41560">MAAEAVKPGSPILIVALSGRALASAARREGFVPLVCDLFGDSDTIALAERHSLLPCRPDHGIDAQTLHCVLNTLCAGKRPPLIWGSGFEDQTDILARLQKHHALQGTPPHRITDLKNPLFLATLCRECAIPFPAISLSPPPREAFVDQPWLTRRIGGSGGSHIHPVRGPGSAKPGRYYQQRIEGISISALVLGRPLQTPLLIGWSRQWTAPSPCTPFRFGGAARLTERENGLLSPALQHAALDLTRASGLVGLGSLDFLVQEDGFHLLEINPRPGATLDVFPEQPLITLHLQTSGEAVAEPVEPVIPLAPMAGSRACAVVYAPHPIKIPEDFVWPDWTADRSWTHTLIPRGAPVCTVLTEAADATSAKALAEDRTNEILQRLETSS</sequence>
<gene>
    <name evidence="3" type="ORF">GbCGDNIH9_0774</name>
</gene>
<evidence type="ECO:0000313" key="3">
    <source>
        <dbReference type="EMBL" id="APH54026.1"/>
    </source>
</evidence>
<evidence type="ECO:0000256" key="1">
    <source>
        <dbReference type="PROSITE-ProRule" id="PRU00409"/>
    </source>
</evidence>
<keyword evidence="1" id="KW-0067">ATP-binding</keyword>
<dbReference type="PROSITE" id="PS50975">
    <property type="entry name" value="ATP_GRASP"/>
    <property type="match status" value="1"/>
</dbReference>
<reference evidence="4" key="1">
    <citation type="submission" date="2016-11" db="EMBL/GenBank/DDBJ databases">
        <title>Comparative genomic and phenotypic analysis of Granulibacter bethesdensis clinical isolates from patients with chronic granulomatous disease.</title>
        <authorList>
            <person name="Zarember K.A."/>
            <person name="Porcella S.F."/>
            <person name="Chu J."/>
            <person name="Ding L."/>
            <person name="Dahlstrom E."/>
            <person name="Barbian K."/>
            <person name="Martens C."/>
            <person name="Sykora L."/>
            <person name="Kramer S."/>
            <person name="Pettinato A.M."/>
            <person name="Hong H."/>
            <person name="Wald G."/>
            <person name="Berg L.J."/>
            <person name="Rogge L.S."/>
            <person name="Greenberg D.E."/>
            <person name="Falcone E.L."/>
            <person name="Neves J.F."/>
            <person name="Simoes M.J."/>
            <person name="Casal M."/>
            <person name="Rodriguez-Lopez F.C."/>
            <person name="Zelazny A."/>
            <person name="Gallin J.I."/>
            <person name="Holland S.M."/>
        </authorList>
    </citation>
    <scope>NUCLEOTIDE SEQUENCE [LARGE SCALE GENOMIC DNA]</scope>
    <source>
        <strain evidence="4">NIH9.1</strain>
    </source>
</reference>
<dbReference type="EMBL" id="CP018191">
    <property type="protein sequence ID" value="APH54026.1"/>
    <property type="molecule type" value="Genomic_DNA"/>
</dbReference>
<evidence type="ECO:0000259" key="2">
    <source>
        <dbReference type="PROSITE" id="PS50975"/>
    </source>
</evidence>
<dbReference type="Gene3D" id="3.30.470.20">
    <property type="entry name" value="ATP-grasp fold, B domain"/>
    <property type="match status" value="1"/>
</dbReference>
<dbReference type="InterPro" id="IPR016677">
    <property type="entry name" value="UCP016817_carboligase"/>
</dbReference>
<dbReference type="RefSeq" id="WP_072572174.1">
    <property type="nucleotide sequence ID" value="NZ_CP018191.1"/>
</dbReference>
<dbReference type="Proteomes" id="UP000182373">
    <property type="component" value="Chromosome"/>
</dbReference>
<feature type="domain" description="ATP-grasp" evidence="2">
    <location>
        <begin position="233"/>
        <end position="307"/>
    </location>
</feature>
<accession>A0AAC9K8U6</accession>
<dbReference type="SUPFAM" id="SSF56059">
    <property type="entry name" value="Glutathione synthetase ATP-binding domain-like"/>
    <property type="match status" value="1"/>
</dbReference>
<proteinExistence type="predicted"/>
<dbReference type="Pfam" id="PF02655">
    <property type="entry name" value="ATP-grasp_3"/>
    <property type="match status" value="1"/>
</dbReference>
<evidence type="ECO:0000313" key="4">
    <source>
        <dbReference type="Proteomes" id="UP000182373"/>
    </source>
</evidence>
<protein>
    <recommendedName>
        <fullName evidence="2">ATP-grasp domain-containing protein</fullName>
    </recommendedName>
</protein>
<organism evidence="3 4">
    <name type="scientific">Granulibacter bethesdensis</name>
    <dbReference type="NCBI Taxonomy" id="364410"/>
    <lineage>
        <taxon>Bacteria</taxon>
        <taxon>Pseudomonadati</taxon>
        <taxon>Pseudomonadota</taxon>
        <taxon>Alphaproteobacteria</taxon>
        <taxon>Acetobacterales</taxon>
        <taxon>Acetobacteraceae</taxon>
        <taxon>Granulibacter</taxon>
    </lineage>
</organism>
<dbReference type="AlphaFoldDB" id="A0AAC9K8U6"/>